<keyword evidence="2" id="KW-0472">Membrane</keyword>
<evidence type="ECO:0000313" key="5">
    <source>
        <dbReference type="Proteomes" id="UP001530315"/>
    </source>
</evidence>
<dbReference type="Pfam" id="PF03457">
    <property type="entry name" value="HA"/>
    <property type="match status" value="2"/>
</dbReference>
<gene>
    <name evidence="4" type="ORF">ACHAW5_010648</name>
</gene>
<accession>A0ABD3NLG6</accession>
<feature type="domain" description="Helicase-associated" evidence="3">
    <location>
        <begin position="347"/>
        <end position="420"/>
    </location>
</feature>
<sequence>MATPCRRKRAVGVDADRPMKNWMDAPTTTIDGAGVRSFMRAQSVIISSKFGKLQDEKNLCQRRSNRLHFLHTCTILSTLTLFAGAIHNAAFVTRTGHGKFLMQSTKNRGCSYSPLTSSSPCGSSGSSNLSRSKIFDFKRGPSMTSISARRLSLRMAQSSDVELQSQNAQSEVEDEDEWRTVVAAFQMYKAAYGDLKVPSRFIVPGMAPWPESAWKMKLGQRVAAIRSTGKYVQSNETRRKILDDMGFLWRLRSPSPGKKLDGIAFEQVYAALKMYRDHVQPGGKKLDVPLNFVVPDFDPWPESTRGLPLGKIMPTVRTKAYLKQHPDAEAKLMSLGFQPDVKAAANDLRYQRVYDALVVYKELYGDLLVPQPFTIPEDGDDWPEEVRGLHLGARVNAIRTQGTFVKSNPSRRAELDELGFVWDIPSNDEGKRRGRKRKGEFMDEFDDDLDGTEDDEETLDGAAIFESKELKSLFDSSLDPFFTGDQSNPPQWAFEGDDDDDTLFEQQKDDIKYTEKKSFNETLEEMAEVAMSIGIMERWTPTKRVVKGARDKYVPWRNDDFGGDFVFEDVVEALILYKELYGNFDTIEEDEFVVPEPVEDSLRLSPFELAAMNDDFPDDLDDFDEPKRDNSNSESFGGKQSLLASKATDDWPEQLAGMKLGKIVSRIREGGLEVKHIPERKAQLDEIGFDWGDPKRFVDVPFEKVMCALYAYFMIRGDTFVKTEFVIPDEHPWPTILAGFELGSAVVRLRQLQNFLEAYHPVKMSLLRMVDFSFFPEIALPLDPDADEMNAEHLYVETFGHPLYHISTVPLGLPERMLADGPNGPPEKLSSWYNYEYVREFHERPGALTDVADWMRDIGFYQLAEEHEQKYGQSHYRQLFLLKERLDNKEISQEVWDQEIDRIKTEVMEEFESWKLTDAANQQLPALGDGEFDYSINEDDYYYQALGIASNNAQSSSQFERPIVPSPTLDVIEESVAEFSLGESDRS</sequence>
<proteinExistence type="predicted"/>
<name>A0ABD3NLG6_9STRA</name>
<dbReference type="AlphaFoldDB" id="A0ABD3NLG6"/>
<evidence type="ECO:0000259" key="3">
    <source>
        <dbReference type="Pfam" id="PF03457"/>
    </source>
</evidence>
<keyword evidence="5" id="KW-1185">Reference proteome</keyword>
<feature type="region of interest" description="Disordered" evidence="1">
    <location>
        <begin position="618"/>
        <end position="639"/>
    </location>
</feature>
<reference evidence="4 5" key="1">
    <citation type="submission" date="2024-10" db="EMBL/GenBank/DDBJ databases">
        <title>Updated reference genomes for cyclostephanoid diatoms.</title>
        <authorList>
            <person name="Roberts W.R."/>
            <person name="Alverson A.J."/>
        </authorList>
    </citation>
    <scope>NUCLEOTIDE SEQUENCE [LARGE SCALE GENOMIC DNA]</scope>
    <source>
        <strain evidence="4 5">AJA276-08</strain>
    </source>
</reference>
<evidence type="ECO:0000313" key="4">
    <source>
        <dbReference type="EMBL" id="KAL3776725.1"/>
    </source>
</evidence>
<feature type="transmembrane region" description="Helical" evidence="2">
    <location>
        <begin position="67"/>
        <end position="86"/>
    </location>
</feature>
<dbReference type="EMBL" id="JALLAZ020001336">
    <property type="protein sequence ID" value="KAL3776725.1"/>
    <property type="molecule type" value="Genomic_DNA"/>
</dbReference>
<keyword evidence="2" id="KW-1133">Transmembrane helix</keyword>
<keyword evidence="2" id="KW-0812">Transmembrane</keyword>
<feature type="domain" description="Helicase-associated" evidence="3">
    <location>
        <begin position="175"/>
        <end position="247"/>
    </location>
</feature>
<dbReference type="Proteomes" id="UP001530315">
    <property type="component" value="Unassembled WGS sequence"/>
</dbReference>
<organism evidence="4 5">
    <name type="scientific">Stephanodiscus triporus</name>
    <dbReference type="NCBI Taxonomy" id="2934178"/>
    <lineage>
        <taxon>Eukaryota</taxon>
        <taxon>Sar</taxon>
        <taxon>Stramenopiles</taxon>
        <taxon>Ochrophyta</taxon>
        <taxon>Bacillariophyta</taxon>
        <taxon>Coscinodiscophyceae</taxon>
        <taxon>Thalassiosirophycidae</taxon>
        <taxon>Stephanodiscales</taxon>
        <taxon>Stephanodiscaceae</taxon>
        <taxon>Stephanodiscus</taxon>
    </lineage>
</organism>
<evidence type="ECO:0000256" key="1">
    <source>
        <dbReference type="SAM" id="MobiDB-lite"/>
    </source>
</evidence>
<comment type="caution">
    <text evidence="4">The sequence shown here is derived from an EMBL/GenBank/DDBJ whole genome shotgun (WGS) entry which is preliminary data.</text>
</comment>
<dbReference type="PANTHER" id="PTHR37066">
    <property type="entry name" value="HELICASE-ASSOCIATED"/>
    <property type="match status" value="1"/>
</dbReference>
<evidence type="ECO:0000256" key="2">
    <source>
        <dbReference type="SAM" id="Phobius"/>
    </source>
</evidence>
<protein>
    <recommendedName>
        <fullName evidence="3">Helicase-associated domain-containing protein</fullName>
    </recommendedName>
</protein>
<dbReference type="PANTHER" id="PTHR37066:SF1">
    <property type="entry name" value="LNS2_PITP DOMAIN-CONTAINING PROTEIN"/>
    <property type="match status" value="1"/>
</dbReference>
<dbReference type="InterPro" id="IPR005114">
    <property type="entry name" value="Helicase_assoc"/>
</dbReference>